<reference evidence="7 8" key="1">
    <citation type="submission" date="2018-09" db="EMBL/GenBank/DDBJ databases">
        <title>Paracoccus onubensis nov. sp. a moderate halophilic bacterium isolated from Gruta de las Maravillas (Aracena, Spain).</title>
        <authorList>
            <person name="Jurado V."/>
            <person name="Gutierrez-Patricio S."/>
            <person name="Gonzalez-Pimentel J.L."/>
            <person name="Laiz L."/>
            <person name="Saiz-Jimenez C."/>
        </authorList>
    </citation>
    <scope>NUCLEOTIDE SEQUENCE [LARGE SCALE GENOMIC DNA]</scope>
    <source>
        <strain evidence="7 8">DSM 19484</strain>
    </source>
</reference>
<accession>A0A418ZY68</accession>
<feature type="transmembrane region" description="Helical" evidence="6">
    <location>
        <begin position="242"/>
        <end position="266"/>
    </location>
</feature>
<organism evidence="7 8">
    <name type="scientific">Paracoccus aestuarii</name>
    <dbReference type="NCBI Taxonomy" id="453842"/>
    <lineage>
        <taxon>Bacteria</taxon>
        <taxon>Pseudomonadati</taxon>
        <taxon>Pseudomonadota</taxon>
        <taxon>Alphaproteobacteria</taxon>
        <taxon>Rhodobacterales</taxon>
        <taxon>Paracoccaceae</taxon>
        <taxon>Paracoccus</taxon>
    </lineage>
</organism>
<feature type="transmembrane region" description="Helical" evidence="6">
    <location>
        <begin position="342"/>
        <end position="364"/>
    </location>
</feature>
<dbReference type="EMBL" id="QZEV01000023">
    <property type="protein sequence ID" value="RJL05473.1"/>
    <property type="molecule type" value="Genomic_DNA"/>
</dbReference>
<dbReference type="Proteomes" id="UP000285530">
    <property type="component" value="Unassembled WGS sequence"/>
</dbReference>
<feature type="transmembrane region" description="Helical" evidence="6">
    <location>
        <begin position="134"/>
        <end position="152"/>
    </location>
</feature>
<dbReference type="Pfam" id="PF04610">
    <property type="entry name" value="TrbL"/>
    <property type="match status" value="1"/>
</dbReference>
<dbReference type="GO" id="GO:0030255">
    <property type="term" value="P:protein secretion by the type IV secretion system"/>
    <property type="evidence" value="ECO:0007669"/>
    <property type="project" value="InterPro"/>
</dbReference>
<dbReference type="GO" id="GO:0016020">
    <property type="term" value="C:membrane"/>
    <property type="evidence" value="ECO:0007669"/>
    <property type="project" value="UniProtKB-SubCell"/>
</dbReference>
<comment type="similarity">
    <text evidence="2">Belongs to the TrbL/VirB6 family.</text>
</comment>
<keyword evidence="3 6" id="KW-0812">Transmembrane</keyword>
<gene>
    <name evidence="7" type="ORF">D3P06_06930</name>
</gene>
<sequence length="443" mass="46619">MAASCPHDPNGRKMLHPATRIASCCCRISITSVGIRTSSRPRPAPARSSIHPGRVPTRFISGWPSIWTRPKSRLCGKRFRKKSGASRRSRSISAALGGRADMAVIQDIVTSAEQLLTSAARSTFLSLVDASGTLVGYMALLAVALVGINMMVQLRPMAWGHCLMLMIKLALIGIFAWNWTQFWAVADAIQKAIEAAAGGILAASGNGFAGPTITGGFASAIDTLMSEFTEAATSIASEMGGWFATAIVSGICLLLIAIVSAVSALLILFPKIVITILLGLAPIMIAMTLFEITKDFFERWLAACVSWSLYPLFIAAIFSIMLSMGNDMVAKIGTDGYDSIGAFIPFIVLMVLILICMALLPTLVSSVSGNMQLLGVMAVAGRFGQNTAGTSRALKAVGSASLAAGRAPIDTFKAQNAVGRAGVKVGTGVAATVNRMQERAKSL</sequence>
<dbReference type="AlphaFoldDB" id="A0A418ZY68"/>
<protein>
    <submittedName>
        <fullName evidence="7">Type IV secretion system protein</fullName>
    </submittedName>
</protein>
<evidence type="ECO:0000256" key="5">
    <source>
        <dbReference type="ARBA" id="ARBA00023136"/>
    </source>
</evidence>
<evidence type="ECO:0000256" key="1">
    <source>
        <dbReference type="ARBA" id="ARBA00004141"/>
    </source>
</evidence>
<evidence type="ECO:0000256" key="6">
    <source>
        <dbReference type="SAM" id="Phobius"/>
    </source>
</evidence>
<feature type="transmembrane region" description="Helical" evidence="6">
    <location>
        <begin position="300"/>
        <end position="322"/>
    </location>
</feature>
<feature type="transmembrane region" description="Helical" evidence="6">
    <location>
        <begin position="272"/>
        <end position="293"/>
    </location>
</feature>
<proteinExistence type="inferred from homology"/>
<name>A0A418ZY68_9RHOB</name>
<dbReference type="OrthoDB" id="7819992at2"/>
<comment type="caution">
    <text evidence="7">The sequence shown here is derived from an EMBL/GenBank/DDBJ whole genome shotgun (WGS) entry which is preliminary data.</text>
</comment>
<evidence type="ECO:0000256" key="2">
    <source>
        <dbReference type="ARBA" id="ARBA00007802"/>
    </source>
</evidence>
<evidence type="ECO:0000313" key="8">
    <source>
        <dbReference type="Proteomes" id="UP000285530"/>
    </source>
</evidence>
<evidence type="ECO:0000256" key="3">
    <source>
        <dbReference type="ARBA" id="ARBA00022692"/>
    </source>
</evidence>
<keyword evidence="5 6" id="KW-0472">Membrane</keyword>
<feature type="transmembrane region" description="Helical" evidence="6">
    <location>
        <begin position="158"/>
        <end position="177"/>
    </location>
</feature>
<keyword evidence="4 6" id="KW-1133">Transmembrane helix</keyword>
<dbReference type="InterPro" id="IPR007688">
    <property type="entry name" value="Conjugal_tfr_TrbL/VirB6"/>
</dbReference>
<keyword evidence="8" id="KW-1185">Reference proteome</keyword>
<evidence type="ECO:0000256" key="4">
    <source>
        <dbReference type="ARBA" id="ARBA00022989"/>
    </source>
</evidence>
<comment type="subcellular location">
    <subcellularLocation>
        <location evidence="1">Membrane</location>
        <topology evidence="1">Multi-pass membrane protein</topology>
    </subcellularLocation>
</comment>
<evidence type="ECO:0000313" key="7">
    <source>
        <dbReference type="EMBL" id="RJL05473.1"/>
    </source>
</evidence>